<protein>
    <submittedName>
        <fullName evidence="1">Uncharacterized protein</fullName>
    </submittedName>
</protein>
<evidence type="ECO:0000313" key="2">
    <source>
        <dbReference type="Proteomes" id="UP000646738"/>
    </source>
</evidence>
<comment type="caution">
    <text evidence="1">The sequence shown here is derived from an EMBL/GenBank/DDBJ whole genome shotgun (WGS) entry which is preliminary data.</text>
</comment>
<dbReference type="Proteomes" id="UP000646738">
    <property type="component" value="Unassembled WGS sequence"/>
</dbReference>
<accession>A0ABQ3RAF6</accession>
<evidence type="ECO:0000313" key="1">
    <source>
        <dbReference type="EMBL" id="GHI52772.1"/>
    </source>
</evidence>
<sequence length="127" mass="14300">MTSIERALERATLWADLAILSGPDMPDEHREAFRTELIAELVGHPKEQFPERHCAFIRDNCMKPHVRPFFETYLMIGIGAEYAGEDAGPAELSARLQEHFGPVVGERMAQCVLWAQAQMMSPDAFTP</sequence>
<gene>
    <name evidence="1" type="ORF">Srubr_26180</name>
</gene>
<reference evidence="2" key="1">
    <citation type="submission" date="2023-07" db="EMBL/GenBank/DDBJ databases">
        <title>Whole genome shotgun sequence of Streptomyces achromogenes subsp. rubradiris NBRC 14000.</title>
        <authorList>
            <person name="Komaki H."/>
            <person name="Tamura T."/>
        </authorList>
    </citation>
    <scope>NUCLEOTIDE SEQUENCE [LARGE SCALE GENOMIC DNA]</scope>
    <source>
        <strain evidence="2">NBRC 14000</strain>
    </source>
</reference>
<organism evidence="1 2">
    <name type="scientific">Streptomyces rubradiris</name>
    <name type="common">Streptomyces achromogenes subsp. rubradiris</name>
    <dbReference type="NCBI Taxonomy" id="285531"/>
    <lineage>
        <taxon>Bacteria</taxon>
        <taxon>Bacillati</taxon>
        <taxon>Actinomycetota</taxon>
        <taxon>Actinomycetes</taxon>
        <taxon>Kitasatosporales</taxon>
        <taxon>Streptomycetaceae</taxon>
        <taxon>Streptomyces</taxon>
    </lineage>
</organism>
<dbReference type="EMBL" id="BNEA01000010">
    <property type="protein sequence ID" value="GHI52772.1"/>
    <property type="molecule type" value="Genomic_DNA"/>
</dbReference>
<proteinExistence type="predicted"/>
<dbReference type="RefSeq" id="WP_189998260.1">
    <property type="nucleotide sequence ID" value="NZ_BNCB01000020.1"/>
</dbReference>
<name>A0ABQ3RAF6_STRRR</name>
<keyword evidence="2" id="KW-1185">Reference proteome</keyword>